<evidence type="ECO:0000313" key="2">
    <source>
        <dbReference type="EMBL" id="MCP2331205.1"/>
    </source>
</evidence>
<name>A0ABT1JFD3_ACTCY</name>
<reference evidence="2 3" key="2">
    <citation type="submission" date="2022-06" db="EMBL/GenBank/DDBJ databases">
        <title>Genomic Encyclopedia of Type Strains, Phase I: the one thousand microbial genomes (KMG-I) project.</title>
        <authorList>
            <person name="Kyrpides N."/>
        </authorList>
    </citation>
    <scope>NUCLEOTIDE SEQUENCE [LARGE SCALE GENOMIC DNA]</scope>
    <source>
        <strain evidence="2 3">DSM 43889</strain>
    </source>
</reference>
<gene>
    <name evidence="2" type="ORF">G443_001475</name>
</gene>
<accession>A0ABT1JFD3</accession>
<dbReference type="PANTHER" id="PTHR48050:SF13">
    <property type="entry name" value="STEROL 3-BETA-GLUCOSYLTRANSFERASE UGT80A2"/>
    <property type="match status" value="1"/>
</dbReference>
<dbReference type="SUPFAM" id="SSF53756">
    <property type="entry name" value="UDP-Glycosyltransferase/glycogen phosphorylase"/>
    <property type="match status" value="1"/>
</dbReference>
<comment type="caution">
    <text evidence="2">The sequence shown here is derived from an EMBL/GenBank/DDBJ whole genome shotgun (WGS) entry which is preliminary data.</text>
</comment>
<protein>
    <submittedName>
        <fullName evidence="2">UDP:flavonoid glycosyltransferase YjiC, YdhE family</fullName>
    </submittedName>
</protein>
<dbReference type="Proteomes" id="UP000791080">
    <property type="component" value="Unassembled WGS sequence"/>
</dbReference>
<proteinExistence type="predicted"/>
<dbReference type="InterPro" id="IPR050426">
    <property type="entry name" value="Glycosyltransferase_28"/>
</dbReference>
<dbReference type="Gene3D" id="3.40.50.2000">
    <property type="entry name" value="Glycogen Phosphorylase B"/>
    <property type="match status" value="2"/>
</dbReference>
<evidence type="ECO:0000259" key="1">
    <source>
        <dbReference type="Pfam" id="PF06722"/>
    </source>
</evidence>
<dbReference type="InterPro" id="IPR010610">
    <property type="entry name" value="EryCIII-like_C"/>
</dbReference>
<feature type="domain" description="Erythromycin biosynthesis protein CIII-like C-terminal" evidence="1">
    <location>
        <begin position="301"/>
        <end position="425"/>
    </location>
</feature>
<sequence>MGDYLLCSSPIHGHVNPLRGLGAGLVRAGHRVRMLTGARFADAVAAVGIEHVPLPEACDYDYRRFDEVFPGRVPLTGIRKLAFDYAEVFAASMPGQYRALRAELDRDPAEALLVEQSFLGVLPLLAGPPARRPPVVGAGVFPLAQSSRDTAPFGMALPPLRSPLNAPRNAVLTWAAREVVFRAAQDRVNRGLRELGLPRLPEFVLDWPVLADRFTQLTSAGFEYPRSDLPASFRFVGPLPPSGPTDWTPPPWWSELDDARPVVHVTQGTIDNVDLDRLVGPTVRGLAGKDVLVVVATGGRPESAVPGAAALPPNVRVERFLAYDRLLPRVDVLVTNGGAGGTHQALGAGVPLVVAGDSADNPENAARVAWSGAGIDLRTGTPPAEAVADAVERVLREPRYRARAREFAAEIAGCDAPASVAAELAQVITDTSR</sequence>
<evidence type="ECO:0000313" key="3">
    <source>
        <dbReference type="Proteomes" id="UP000791080"/>
    </source>
</evidence>
<dbReference type="RefSeq" id="WP_026420573.1">
    <property type="nucleotide sequence ID" value="NZ_AUBJ02000001.1"/>
</dbReference>
<organism evidence="2 3">
    <name type="scientific">Actinoalloteichus caeruleus DSM 43889</name>
    <dbReference type="NCBI Taxonomy" id="1120930"/>
    <lineage>
        <taxon>Bacteria</taxon>
        <taxon>Bacillati</taxon>
        <taxon>Actinomycetota</taxon>
        <taxon>Actinomycetes</taxon>
        <taxon>Pseudonocardiales</taxon>
        <taxon>Pseudonocardiaceae</taxon>
        <taxon>Actinoalloteichus</taxon>
        <taxon>Actinoalloteichus cyanogriseus</taxon>
    </lineage>
</organism>
<dbReference type="InterPro" id="IPR002213">
    <property type="entry name" value="UDP_glucos_trans"/>
</dbReference>
<keyword evidence="3" id="KW-1185">Reference proteome</keyword>
<dbReference type="CDD" id="cd03784">
    <property type="entry name" value="GT1_Gtf-like"/>
    <property type="match status" value="1"/>
</dbReference>
<reference evidence="2 3" key="1">
    <citation type="submission" date="2013-07" db="EMBL/GenBank/DDBJ databases">
        <authorList>
            <consortium name="DOE Joint Genome Institute"/>
            <person name="Reeve W."/>
            <person name="Huntemann M."/>
            <person name="Han J."/>
            <person name="Chen A."/>
            <person name="Kyrpides N."/>
            <person name="Mavromatis K."/>
            <person name="Markowitz V."/>
            <person name="Palaniappan K."/>
            <person name="Ivanova N."/>
            <person name="Schaumberg A."/>
            <person name="Pati A."/>
            <person name="Liolios K."/>
            <person name="Nordberg H.P."/>
            <person name="Cantor M.N."/>
            <person name="Hua S.X."/>
            <person name="Woyke T."/>
        </authorList>
    </citation>
    <scope>NUCLEOTIDE SEQUENCE [LARGE SCALE GENOMIC DNA]</scope>
    <source>
        <strain evidence="2 3">DSM 43889</strain>
    </source>
</reference>
<dbReference type="Pfam" id="PF06722">
    <property type="entry name" value="EryCIII-like_C"/>
    <property type="match status" value="1"/>
</dbReference>
<dbReference type="EMBL" id="AUBJ02000001">
    <property type="protein sequence ID" value="MCP2331205.1"/>
    <property type="molecule type" value="Genomic_DNA"/>
</dbReference>
<dbReference type="PANTHER" id="PTHR48050">
    <property type="entry name" value="STEROL 3-BETA-GLUCOSYLTRANSFERASE"/>
    <property type="match status" value="1"/>
</dbReference>